<dbReference type="Gene3D" id="1.10.510.10">
    <property type="entry name" value="Transferase(Phosphotransferase) domain 1"/>
    <property type="match status" value="1"/>
</dbReference>
<dbReference type="InterPro" id="IPR000719">
    <property type="entry name" value="Prot_kinase_dom"/>
</dbReference>
<dbReference type="InterPro" id="IPR008271">
    <property type="entry name" value="Ser/Thr_kinase_AS"/>
</dbReference>
<accession>I7MEF7</accession>
<dbReference type="InterPro" id="IPR017441">
    <property type="entry name" value="Protein_kinase_ATP_BS"/>
</dbReference>
<dbReference type="PANTHER" id="PTHR44899:SF3">
    <property type="entry name" value="SERINE_THREONINE-PROTEIN KINASE NEK1"/>
    <property type="match status" value="1"/>
</dbReference>
<dbReference type="InterPro" id="IPR051131">
    <property type="entry name" value="NEK_Ser/Thr_kinase_NIMA"/>
</dbReference>
<keyword evidence="14" id="KW-1185">Reference proteome</keyword>
<keyword evidence="7 10" id="KW-0067">ATP-binding</keyword>
<keyword evidence="11" id="KW-0175">Coiled coil</keyword>
<comment type="similarity">
    <text evidence="1">Belongs to the protein kinase superfamily. NEK Ser/Thr protein kinase family. NIMA subfamily.</text>
</comment>
<evidence type="ECO:0000256" key="6">
    <source>
        <dbReference type="ARBA" id="ARBA00022777"/>
    </source>
</evidence>
<dbReference type="OrthoDB" id="248923at2759"/>
<evidence type="ECO:0000256" key="4">
    <source>
        <dbReference type="ARBA" id="ARBA00022679"/>
    </source>
</evidence>
<evidence type="ECO:0000256" key="7">
    <source>
        <dbReference type="ARBA" id="ARBA00022840"/>
    </source>
</evidence>
<dbReference type="InParanoid" id="I7MEF7"/>
<gene>
    <name evidence="13" type="ORF">TTHERM_00188390</name>
</gene>
<dbReference type="eggNOG" id="KOG0589">
    <property type="taxonomic scope" value="Eukaryota"/>
</dbReference>
<evidence type="ECO:0000256" key="9">
    <source>
        <dbReference type="ARBA" id="ARBA00048679"/>
    </source>
</evidence>
<dbReference type="CDD" id="cd08215">
    <property type="entry name" value="STKc_Nek"/>
    <property type="match status" value="1"/>
</dbReference>
<proteinExistence type="inferred from homology"/>
<comment type="catalytic activity">
    <reaction evidence="8">
        <text>L-threonyl-[protein] + ATP = O-phospho-L-threonyl-[protein] + ADP + H(+)</text>
        <dbReference type="Rhea" id="RHEA:46608"/>
        <dbReference type="Rhea" id="RHEA-COMP:11060"/>
        <dbReference type="Rhea" id="RHEA-COMP:11605"/>
        <dbReference type="ChEBI" id="CHEBI:15378"/>
        <dbReference type="ChEBI" id="CHEBI:30013"/>
        <dbReference type="ChEBI" id="CHEBI:30616"/>
        <dbReference type="ChEBI" id="CHEBI:61977"/>
        <dbReference type="ChEBI" id="CHEBI:456216"/>
        <dbReference type="EC" id="2.7.11.1"/>
    </reaction>
</comment>
<evidence type="ECO:0000256" key="11">
    <source>
        <dbReference type="SAM" id="Coils"/>
    </source>
</evidence>
<dbReference type="PROSITE" id="PS50011">
    <property type="entry name" value="PROTEIN_KINASE_DOM"/>
    <property type="match status" value="1"/>
</dbReference>
<organism evidence="13 14">
    <name type="scientific">Tetrahymena thermophila (strain SB210)</name>
    <dbReference type="NCBI Taxonomy" id="312017"/>
    <lineage>
        <taxon>Eukaryota</taxon>
        <taxon>Sar</taxon>
        <taxon>Alveolata</taxon>
        <taxon>Ciliophora</taxon>
        <taxon>Intramacronucleata</taxon>
        <taxon>Oligohymenophorea</taxon>
        <taxon>Hymenostomatida</taxon>
        <taxon>Tetrahymenina</taxon>
        <taxon>Tetrahymenidae</taxon>
        <taxon>Tetrahymena</taxon>
    </lineage>
</organism>
<name>I7MEF7_TETTS</name>
<evidence type="ECO:0000256" key="8">
    <source>
        <dbReference type="ARBA" id="ARBA00047899"/>
    </source>
</evidence>
<dbReference type="AlphaFoldDB" id="I7MEF7"/>
<evidence type="ECO:0000313" key="13">
    <source>
        <dbReference type="EMBL" id="EAR96270.2"/>
    </source>
</evidence>
<dbReference type="InterPro" id="IPR011009">
    <property type="entry name" value="Kinase-like_dom_sf"/>
</dbReference>
<protein>
    <recommendedName>
        <fullName evidence="2">non-specific serine/threonine protein kinase</fullName>
        <ecNumber evidence="2">2.7.11.1</ecNumber>
    </recommendedName>
</protein>
<dbReference type="FunFam" id="3.30.200.20:FF:000097">
    <property type="entry name" value="Probable serine/threonine-protein kinase nek1"/>
    <property type="match status" value="1"/>
</dbReference>
<sequence>MNPYLAQYQELEIIGRGNFGSATLVKEIATQILFIAKKIILAGLKEREQESAKQEAELLKSLKHPNIVAYKDSFMIDGTLIIIMEYCEEGDIAFHIKRKKNKQEYFSERVILNWFLQIAFALIYIHDKKILHRDIKTSNIFVTSNGTVKIGDFGISRVLEHTQDQAQTVVGTPYYMSPEVCESKPYTQKSDVWALGCVVYELCTLKHAFNSNNLLGLVYKIVKEQVEDIPEIYSNELKNLVKQMFIKDDALRPNLRQVLASPFLTKTMEEFVENQGQNIYQSEIPIRKTNTHMQMQQQQQYDDGLGETVKSQQANGTQFTIGQTINSMQQTQQQRYDQTLGDTVQSVNIQGGNLTAKQMLQIKKQQESDKKAQELTQAIRENASLVNIAKQRKLEQLNHQNAREKQNMAQTMQQYYSQQQQPQQQYYSSTQKFYPQQGQQVPMNNQNMNMLTQQMEMLSVSQNTNQFYNQPFDHSYQPQQMYNMPINMSQQQQQNEYNYNQYNNPYNQQQAMNQYQQHNDQTIKTDIQNGNKFNATNNGLDAYQDDFEEYNSDQEDEKNNTFSLTATQNRLTLRATESQREDVVNIYKDNLKFKNNDLESIHEQSGEYIPQTPQKQGKGDVPYQENKSFNSKVDNLRKECINLLTEEQFNKVYNFIKSRDYMSNQDYQELNKLVGRDIKSKCQRVEELVYLESISH</sequence>
<feature type="coiled-coil region" evidence="11">
    <location>
        <begin position="387"/>
        <end position="414"/>
    </location>
</feature>
<evidence type="ECO:0000256" key="10">
    <source>
        <dbReference type="PROSITE-ProRule" id="PRU10141"/>
    </source>
</evidence>
<evidence type="ECO:0000256" key="2">
    <source>
        <dbReference type="ARBA" id="ARBA00012513"/>
    </source>
</evidence>
<evidence type="ECO:0000259" key="12">
    <source>
        <dbReference type="PROSITE" id="PS50011"/>
    </source>
</evidence>
<dbReference type="STRING" id="312017.I7MEF7"/>
<evidence type="ECO:0000313" key="14">
    <source>
        <dbReference type="Proteomes" id="UP000009168"/>
    </source>
</evidence>
<evidence type="ECO:0000256" key="5">
    <source>
        <dbReference type="ARBA" id="ARBA00022741"/>
    </source>
</evidence>
<keyword evidence="4" id="KW-0808">Transferase</keyword>
<keyword evidence="3" id="KW-0723">Serine/threonine-protein kinase</keyword>
<dbReference type="OMA" id="ERWAIEH"/>
<reference evidence="14" key="1">
    <citation type="journal article" date="2006" name="PLoS Biol.">
        <title>Macronuclear genome sequence of the ciliate Tetrahymena thermophila, a model eukaryote.</title>
        <authorList>
            <person name="Eisen J.A."/>
            <person name="Coyne R.S."/>
            <person name="Wu M."/>
            <person name="Wu D."/>
            <person name="Thiagarajan M."/>
            <person name="Wortman J.R."/>
            <person name="Badger J.H."/>
            <person name="Ren Q."/>
            <person name="Amedeo P."/>
            <person name="Jones K.M."/>
            <person name="Tallon L.J."/>
            <person name="Delcher A.L."/>
            <person name="Salzberg S.L."/>
            <person name="Silva J.C."/>
            <person name="Haas B.J."/>
            <person name="Majoros W.H."/>
            <person name="Farzad M."/>
            <person name="Carlton J.M."/>
            <person name="Smith R.K. Jr."/>
            <person name="Garg J."/>
            <person name="Pearlman R.E."/>
            <person name="Karrer K.M."/>
            <person name="Sun L."/>
            <person name="Manning G."/>
            <person name="Elde N.C."/>
            <person name="Turkewitz A.P."/>
            <person name="Asai D.J."/>
            <person name="Wilkes D.E."/>
            <person name="Wang Y."/>
            <person name="Cai H."/>
            <person name="Collins K."/>
            <person name="Stewart B.A."/>
            <person name="Lee S.R."/>
            <person name="Wilamowska K."/>
            <person name="Weinberg Z."/>
            <person name="Ruzzo W.L."/>
            <person name="Wloga D."/>
            <person name="Gaertig J."/>
            <person name="Frankel J."/>
            <person name="Tsao C.-C."/>
            <person name="Gorovsky M.A."/>
            <person name="Keeling P.J."/>
            <person name="Waller R.F."/>
            <person name="Patron N.J."/>
            <person name="Cherry J.M."/>
            <person name="Stover N.A."/>
            <person name="Krieger C.J."/>
            <person name="del Toro C."/>
            <person name="Ryder H.F."/>
            <person name="Williamson S.C."/>
            <person name="Barbeau R.A."/>
            <person name="Hamilton E.P."/>
            <person name="Orias E."/>
        </authorList>
    </citation>
    <scope>NUCLEOTIDE SEQUENCE [LARGE SCALE GENOMIC DNA]</scope>
    <source>
        <strain evidence="14">SB210</strain>
    </source>
</reference>
<keyword evidence="6 13" id="KW-0418">Kinase</keyword>
<feature type="binding site" evidence="10">
    <location>
        <position position="38"/>
    </location>
    <ligand>
        <name>ATP</name>
        <dbReference type="ChEBI" id="CHEBI:30616"/>
    </ligand>
</feature>
<evidence type="ECO:0000256" key="3">
    <source>
        <dbReference type="ARBA" id="ARBA00022527"/>
    </source>
</evidence>
<dbReference type="GO" id="GO:0005524">
    <property type="term" value="F:ATP binding"/>
    <property type="evidence" value="ECO:0007669"/>
    <property type="project" value="UniProtKB-UniRule"/>
</dbReference>
<dbReference type="PROSITE" id="PS00108">
    <property type="entry name" value="PROTEIN_KINASE_ST"/>
    <property type="match status" value="1"/>
</dbReference>
<keyword evidence="5 10" id="KW-0547">Nucleotide-binding</keyword>
<evidence type="ECO:0000256" key="1">
    <source>
        <dbReference type="ARBA" id="ARBA00010886"/>
    </source>
</evidence>
<dbReference type="SUPFAM" id="SSF56112">
    <property type="entry name" value="Protein kinase-like (PK-like)"/>
    <property type="match status" value="1"/>
</dbReference>
<dbReference type="RefSeq" id="XP_001016515.2">
    <property type="nucleotide sequence ID" value="XM_001016515.3"/>
</dbReference>
<dbReference type="Proteomes" id="UP000009168">
    <property type="component" value="Unassembled WGS sequence"/>
</dbReference>
<dbReference type="Pfam" id="PF00069">
    <property type="entry name" value="Pkinase"/>
    <property type="match status" value="1"/>
</dbReference>
<dbReference type="KEGG" id="tet:TTHERM_00188390"/>
<dbReference type="SMART" id="SM00220">
    <property type="entry name" value="S_TKc"/>
    <property type="match status" value="1"/>
</dbReference>
<dbReference type="FunFam" id="1.10.510.10:FF:000869">
    <property type="entry name" value="Nek protein kinase"/>
    <property type="match status" value="1"/>
</dbReference>
<dbReference type="GeneID" id="7831348"/>
<dbReference type="HOGENOM" id="CLU_000288_63_39_1"/>
<comment type="catalytic activity">
    <reaction evidence="9">
        <text>L-seryl-[protein] + ATP = O-phospho-L-seryl-[protein] + ADP + H(+)</text>
        <dbReference type="Rhea" id="RHEA:17989"/>
        <dbReference type="Rhea" id="RHEA-COMP:9863"/>
        <dbReference type="Rhea" id="RHEA-COMP:11604"/>
        <dbReference type="ChEBI" id="CHEBI:15378"/>
        <dbReference type="ChEBI" id="CHEBI:29999"/>
        <dbReference type="ChEBI" id="CHEBI:30616"/>
        <dbReference type="ChEBI" id="CHEBI:83421"/>
        <dbReference type="ChEBI" id="CHEBI:456216"/>
        <dbReference type="EC" id="2.7.11.1"/>
    </reaction>
</comment>
<dbReference type="GO" id="GO:0004674">
    <property type="term" value="F:protein serine/threonine kinase activity"/>
    <property type="evidence" value="ECO:0007669"/>
    <property type="project" value="UniProtKB-KW"/>
</dbReference>
<dbReference type="EMBL" id="GG662693">
    <property type="protein sequence ID" value="EAR96270.2"/>
    <property type="molecule type" value="Genomic_DNA"/>
</dbReference>
<dbReference type="Gene3D" id="3.30.200.20">
    <property type="entry name" value="Phosphorylase Kinase, domain 1"/>
    <property type="match status" value="1"/>
</dbReference>
<dbReference type="EC" id="2.7.11.1" evidence="2"/>
<dbReference type="PANTHER" id="PTHR44899">
    <property type="entry name" value="CAMK FAMILY PROTEIN KINASE"/>
    <property type="match status" value="1"/>
</dbReference>
<dbReference type="PROSITE" id="PS00107">
    <property type="entry name" value="PROTEIN_KINASE_ATP"/>
    <property type="match status" value="1"/>
</dbReference>
<feature type="domain" description="Protein kinase" evidence="12">
    <location>
        <begin position="8"/>
        <end position="264"/>
    </location>
</feature>